<keyword evidence="2" id="KW-1277">Toxin-antitoxin system</keyword>
<dbReference type="Proteomes" id="UP000738431">
    <property type="component" value="Chromosome"/>
</dbReference>
<sequence>MDYKVVLSPRAIEDLRDIVLYISPDRPETARRLGLALVEKTKTLAQFPLSGRIVPEFGDSTIRELILRPYRIVYCVDARSAVVGVARFWHGAREEIGNEDMG</sequence>
<keyword evidence="4" id="KW-1185">Reference proteome</keyword>
<dbReference type="InterPro" id="IPR035093">
    <property type="entry name" value="RelE/ParE_toxin_dom_sf"/>
</dbReference>
<accession>A0ABZ1C7U6</accession>
<dbReference type="EMBL" id="CP139781">
    <property type="protein sequence ID" value="WRQ87776.1"/>
    <property type="molecule type" value="Genomic_DNA"/>
</dbReference>
<dbReference type="Pfam" id="PF05016">
    <property type="entry name" value="ParE_toxin"/>
    <property type="match status" value="1"/>
</dbReference>
<evidence type="ECO:0000313" key="4">
    <source>
        <dbReference type="Proteomes" id="UP000738431"/>
    </source>
</evidence>
<comment type="similarity">
    <text evidence="1">Belongs to the RelE toxin family.</text>
</comment>
<dbReference type="InterPro" id="IPR051803">
    <property type="entry name" value="TA_system_RelE-like_toxin"/>
</dbReference>
<protein>
    <submittedName>
        <fullName evidence="3">Type II toxin-antitoxin system RelE/ParE family toxin</fullName>
    </submittedName>
</protein>
<evidence type="ECO:0000313" key="3">
    <source>
        <dbReference type="EMBL" id="WRQ87776.1"/>
    </source>
</evidence>
<gene>
    <name evidence="3" type="ORF">K1X11_000030</name>
</gene>
<proteinExistence type="inferred from homology"/>
<dbReference type="PANTHER" id="PTHR33755">
    <property type="entry name" value="TOXIN PARE1-RELATED"/>
    <property type="match status" value="1"/>
</dbReference>
<dbReference type="RefSeq" id="WP_221029181.1">
    <property type="nucleotide sequence ID" value="NZ_CP139781.1"/>
</dbReference>
<organism evidence="3 4">
    <name type="scientific">Actomonas aquatica</name>
    <dbReference type="NCBI Taxonomy" id="2866162"/>
    <lineage>
        <taxon>Bacteria</taxon>
        <taxon>Pseudomonadati</taxon>
        <taxon>Verrucomicrobiota</taxon>
        <taxon>Opitutia</taxon>
        <taxon>Opitutales</taxon>
        <taxon>Opitutaceae</taxon>
        <taxon>Actomonas</taxon>
    </lineage>
</organism>
<name>A0ABZ1C7U6_9BACT</name>
<dbReference type="SUPFAM" id="SSF143011">
    <property type="entry name" value="RelE-like"/>
    <property type="match status" value="1"/>
</dbReference>
<reference evidence="3 4" key="2">
    <citation type="submission" date="2023-12" db="EMBL/GenBank/DDBJ databases">
        <title>Description of an unclassified Opitutus bacterium of Verrucomicrobiota.</title>
        <authorList>
            <person name="Zhang D.-F."/>
        </authorList>
    </citation>
    <scope>NUCLEOTIDE SEQUENCE [LARGE SCALE GENOMIC DNA]</scope>
    <source>
        <strain evidence="3 4">WL0086</strain>
    </source>
</reference>
<reference evidence="3 4" key="1">
    <citation type="submission" date="2021-08" db="EMBL/GenBank/DDBJ databases">
        <authorList>
            <person name="Zhang D."/>
            <person name="Zhang A."/>
            <person name="Wang L."/>
        </authorList>
    </citation>
    <scope>NUCLEOTIDE SEQUENCE [LARGE SCALE GENOMIC DNA]</scope>
    <source>
        <strain evidence="3 4">WL0086</strain>
    </source>
</reference>
<evidence type="ECO:0000256" key="1">
    <source>
        <dbReference type="ARBA" id="ARBA00006226"/>
    </source>
</evidence>
<evidence type="ECO:0000256" key="2">
    <source>
        <dbReference type="ARBA" id="ARBA00022649"/>
    </source>
</evidence>
<dbReference type="PANTHER" id="PTHR33755:SF5">
    <property type="entry name" value="TYPE II TOXIN-ANTITOXIN SYSTEM RELE_PARE FAMILY TOXIN"/>
    <property type="match status" value="1"/>
</dbReference>
<dbReference type="Gene3D" id="3.30.2310.20">
    <property type="entry name" value="RelE-like"/>
    <property type="match status" value="1"/>
</dbReference>
<dbReference type="InterPro" id="IPR007712">
    <property type="entry name" value="RelE/ParE_toxin"/>
</dbReference>